<feature type="compositionally biased region" description="Polar residues" evidence="3">
    <location>
        <begin position="251"/>
        <end position="296"/>
    </location>
</feature>
<dbReference type="KEGG" id="sgra:EX895_004053"/>
<dbReference type="SMART" id="SM00066">
    <property type="entry name" value="GAL4"/>
    <property type="match status" value="1"/>
</dbReference>
<protein>
    <recommendedName>
        <fullName evidence="4">Zn(2)-C6 fungal-type domain-containing protein</fullName>
    </recommendedName>
</protein>
<dbReference type="Proteomes" id="UP000306050">
    <property type="component" value="Chromosome SGRAM_22"/>
</dbReference>
<feature type="compositionally biased region" description="Basic and acidic residues" evidence="3">
    <location>
        <begin position="184"/>
        <end position="201"/>
    </location>
</feature>
<dbReference type="PROSITE" id="PS50048">
    <property type="entry name" value="ZN2_CY6_FUNGAL_2"/>
    <property type="match status" value="1"/>
</dbReference>
<dbReference type="AlphaFoldDB" id="A0A4U7KTF2"/>
<dbReference type="GeneID" id="40726948"/>
<reference evidence="5 6" key="1">
    <citation type="submission" date="2019-05" db="EMBL/GenBank/DDBJ databases">
        <title>Sporisorium graminicola CBS 10092 draft sequencing and annotation.</title>
        <authorList>
            <person name="Solano-Gonzalez S."/>
            <person name="Caddick M.X."/>
            <person name="Darby A."/>
        </authorList>
    </citation>
    <scope>NUCLEOTIDE SEQUENCE [LARGE SCALE GENOMIC DNA]</scope>
    <source>
        <strain evidence="5 6">CBS 10092</strain>
    </source>
</reference>
<dbReference type="PANTHER" id="PTHR37534">
    <property type="entry name" value="TRANSCRIPTIONAL ACTIVATOR PROTEIN UGA3"/>
    <property type="match status" value="1"/>
</dbReference>
<feature type="region of interest" description="Disordered" evidence="3">
    <location>
        <begin position="313"/>
        <end position="332"/>
    </location>
</feature>
<sequence>MTTSARRQLFRRSKAGCWNCRSKKKKCDELRPHCTRCVRAGEGCRYPDGSSESLHEHNGPISSNDYTSPSMASSSSYPNSLSMHASPMLSRSSSTSGYPSQHLARRAQHSSYHHHPYVPSSDHHAPHSHRDYHAQRPLSHQSPTLPAAPGPLPPYYASSHPAQQPQLPQQQFPPPPLSASAAAEWDRASEQHLFKRTRYDDFPSSSSSTSSTLAYHDARSRQPFDTHHRIPSNHSQSSSKGKGREPLPSISPHQPNSVSTAPSASHASFNNLSPPSQRSMTSPNAASRSADTSPATRPSPVVAHSYRYPSAAAPTLDRIDPDSYAPAPTALQINHTSATVSSRADGSEAHYNAPPSPSPRPSSSSSQSRHKLVFDYTSTDPDPEELLAAIHSLPRSVVTQQTKGAHAYFDLLRGIAGLTQGQAMAHALAAVVASQQASSEGNSEAASAKNTAPAKKSTATMVELANRHHLSAVKALQTQHQPSRRRRFSIIETNSNNSADELPPGSNAATMILLIFACSSIGKSLMLPSYFNQCEQFLADAVEHVSTHRLFPSVSGEVIVGTPEDPPALQADKLSHHGGLLLLGCIAGLYECYLSQYTAITDWDYNPARLKRLSPFNWSKSDAAVFYETRNSVAETLFSVSMVTLELVIETLDTMRKLKRAEAVAYGNRKSSRSEAEDGTAALNSLALREELGLVIRDLETGSFWKGAARTFSEAEQLSVLNSLQGCTEQTAAARNDDEQCTDRGDDTSSSPVTKAFKSGSLFLPSSSGEQKQVVNRLRLANHLYRNALLVDLYVTVFNRPPSSLAVREIVSRSIGLLAAVPDKLELGLVWPAIVLGSYARDEPERDQVRSFARRAQWKGSAGVSSAADVLERVWSNESDSWRDSVTYFGSPLIF</sequence>
<feature type="compositionally biased region" description="Basic residues" evidence="3">
    <location>
        <begin position="103"/>
        <end position="116"/>
    </location>
</feature>
<feature type="compositionally biased region" description="Basic and acidic residues" evidence="3">
    <location>
        <begin position="121"/>
        <end position="134"/>
    </location>
</feature>
<keyword evidence="6" id="KW-1185">Reference proteome</keyword>
<dbReference type="CDD" id="cd00067">
    <property type="entry name" value="GAL4"/>
    <property type="match status" value="1"/>
</dbReference>
<dbReference type="InterPro" id="IPR021858">
    <property type="entry name" value="Fun_TF"/>
</dbReference>
<dbReference type="Pfam" id="PF11951">
    <property type="entry name" value="Fungal_trans_2"/>
    <property type="match status" value="1"/>
</dbReference>
<accession>A0A4U7KTF2</accession>
<feature type="region of interest" description="Disordered" evidence="3">
    <location>
        <begin position="49"/>
        <end position="306"/>
    </location>
</feature>
<feature type="compositionally biased region" description="Basic and acidic residues" evidence="3">
    <location>
        <begin position="735"/>
        <end position="747"/>
    </location>
</feature>
<gene>
    <name evidence="5" type="ORF">EX895_004053</name>
</gene>
<dbReference type="GO" id="GO:0008270">
    <property type="term" value="F:zinc ion binding"/>
    <property type="evidence" value="ECO:0007669"/>
    <property type="project" value="InterPro"/>
</dbReference>
<evidence type="ECO:0000259" key="4">
    <source>
        <dbReference type="PROSITE" id="PS50048"/>
    </source>
</evidence>
<evidence type="ECO:0000256" key="2">
    <source>
        <dbReference type="ARBA" id="ARBA00023242"/>
    </source>
</evidence>
<feature type="compositionally biased region" description="Low complexity" evidence="3">
    <location>
        <begin position="68"/>
        <end position="82"/>
    </location>
</feature>
<dbReference type="SUPFAM" id="SSF57701">
    <property type="entry name" value="Zn2/Cys6 DNA-binding domain"/>
    <property type="match status" value="1"/>
</dbReference>
<dbReference type="RefSeq" id="XP_029739361.1">
    <property type="nucleotide sequence ID" value="XM_029884651.1"/>
</dbReference>
<feature type="domain" description="Zn(2)-C6 fungal-type" evidence="4">
    <location>
        <begin position="16"/>
        <end position="46"/>
    </location>
</feature>
<dbReference type="GO" id="GO:0005634">
    <property type="term" value="C:nucleus"/>
    <property type="evidence" value="ECO:0007669"/>
    <property type="project" value="UniProtKB-SubCell"/>
</dbReference>
<evidence type="ECO:0000313" key="6">
    <source>
        <dbReference type="Proteomes" id="UP000306050"/>
    </source>
</evidence>
<name>A0A4U7KTF2_9BASI</name>
<dbReference type="Pfam" id="PF00172">
    <property type="entry name" value="Zn_clus"/>
    <property type="match status" value="1"/>
</dbReference>
<comment type="subcellular location">
    <subcellularLocation>
        <location evidence="1">Nucleus</location>
    </subcellularLocation>
</comment>
<dbReference type="EMBL" id="SRRM01000014">
    <property type="protein sequence ID" value="TKY87376.1"/>
    <property type="molecule type" value="Genomic_DNA"/>
</dbReference>
<evidence type="ECO:0000256" key="3">
    <source>
        <dbReference type="SAM" id="MobiDB-lite"/>
    </source>
</evidence>
<comment type="caution">
    <text evidence="5">The sequence shown here is derived from an EMBL/GenBank/DDBJ whole genome shotgun (WGS) entry which is preliminary data.</text>
</comment>
<proteinExistence type="predicted"/>
<dbReference type="OrthoDB" id="5419315at2759"/>
<evidence type="ECO:0000256" key="1">
    <source>
        <dbReference type="ARBA" id="ARBA00004123"/>
    </source>
</evidence>
<feature type="region of interest" description="Disordered" evidence="3">
    <location>
        <begin position="733"/>
        <end position="754"/>
    </location>
</feature>
<dbReference type="InterPro" id="IPR001138">
    <property type="entry name" value="Zn2Cys6_DnaBD"/>
</dbReference>
<dbReference type="InterPro" id="IPR036864">
    <property type="entry name" value="Zn2-C6_fun-type_DNA-bd_sf"/>
</dbReference>
<keyword evidence="2" id="KW-0539">Nucleus</keyword>
<feature type="compositionally biased region" description="Polar residues" evidence="3">
    <location>
        <begin position="89"/>
        <end position="99"/>
    </location>
</feature>
<feature type="region of interest" description="Disordered" evidence="3">
    <location>
        <begin position="337"/>
        <end position="370"/>
    </location>
</feature>
<organism evidence="5 6">
    <name type="scientific">Sporisorium graminicola</name>
    <dbReference type="NCBI Taxonomy" id="280036"/>
    <lineage>
        <taxon>Eukaryota</taxon>
        <taxon>Fungi</taxon>
        <taxon>Dikarya</taxon>
        <taxon>Basidiomycota</taxon>
        <taxon>Ustilaginomycotina</taxon>
        <taxon>Ustilaginomycetes</taxon>
        <taxon>Ustilaginales</taxon>
        <taxon>Ustilaginaceae</taxon>
        <taxon>Sporisorium</taxon>
    </lineage>
</organism>
<dbReference type="Gene3D" id="4.10.240.10">
    <property type="entry name" value="Zn(2)-C6 fungal-type DNA-binding domain"/>
    <property type="match status" value="1"/>
</dbReference>
<dbReference type="GO" id="GO:0000981">
    <property type="term" value="F:DNA-binding transcription factor activity, RNA polymerase II-specific"/>
    <property type="evidence" value="ECO:0007669"/>
    <property type="project" value="InterPro"/>
</dbReference>
<evidence type="ECO:0000313" key="5">
    <source>
        <dbReference type="EMBL" id="TKY87376.1"/>
    </source>
</evidence>
<feature type="compositionally biased region" description="Low complexity" evidence="3">
    <location>
        <begin position="155"/>
        <end position="170"/>
    </location>
</feature>
<dbReference type="PROSITE" id="PS00463">
    <property type="entry name" value="ZN2_CY6_FUNGAL_1"/>
    <property type="match status" value="1"/>
</dbReference>
<dbReference type="PANTHER" id="PTHR37534:SF46">
    <property type="entry name" value="ZN(II)2CYS6 TRANSCRIPTION FACTOR (EUROFUNG)"/>
    <property type="match status" value="1"/>
</dbReference>
<feature type="compositionally biased region" description="Basic and acidic residues" evidence="3">
    <location>
        <begin position="216"/>
        <end position="228"/>
    </location>
</feature>